<dbReference type="PANTHER" id="PTHR21255:SF69">
    <property type="entry name" value="AT23443P"/>
    <property type="match status" value="1"/>
</dbReference>
<sequence length="123" mass="14316">MTQRVLRFQNTYRLEARNPFNRDEVERILANVMENHFSSIEKFDGTSVAMCRNVSDDAMALIKAKNFDRYKIIVVVTACEKFMQGICYSNKNLWDAPKDALASYVYDHPNFFAIATCYGVYFE</sequence>
<dbReference type="EMBL" id="OU895879">
    <property type="protein sequence ID" value="CAG9808616.1"/>
    <property type="molecule type" value="Genomic_DNA"/>
</dbReference>
<dbReference type="GO" id="GO:0005737">
    <property type="term" value="C:cytoplasm"/>
    <property type="evidence" value="ECO:0007669"/>
    <property type="project" value="TreeGrafter"/>
</dbReference>
<dbReference type="AlphaFoldDB" id="A0A9N9S4P3"/>
<dbReference type="Pfam" id="PF03645">
    <property type="entry name" value="Tctex-1"/>
    <property type="match status" value="1"/>
</dbReference>
<reference evidence="2" key="2">
    <citation type="submission" date="2022-10" db="EMBL/GenBank/DDBJ databases">
        <authorList>
            <consortium name="ENA_rothamsted_submissions"/>
            <consortium name="culmorum"/>
            <person name="King R."/>
        </authorList>
    </citation>
    <scope>NUCLEOTIDE SEQUENCE</scope>
</reference>
<dbReference type="Gene3D" id="3.30.1140.40">
    <property type="entry name" value="Tctex-1"/>
    <property type="match status" value="1"/>
</dbReference>
<dbReference type="GO" id="GO:0007018">
    <property type="term" value="P:microtubule-based movement"/>
    <property type="evidence" value="ECO:0007669"/>
    <property type="project" value="TreeGrafter"/>
</dbReference>
<dbReference type="Proteomes" id="UP001153620">
    <property type="component" value="Chromosome 3"/>
</dbReference>
<dbReference type="InterPro" id="IPR005334">
    <property type="entry name" value="Tctex-1-like"/>
</dbReference>
<evidence type="ECO:0008006" key="4">
    <source>
        <dbReference type="Google" id="ProtNLM"/>
    </source>
</evidence>
<name>A0A9N9S4P3_9DIPT</name>
<reference evidence="2" key="1">
    <citation type="submission" date="2022-01" db="EMBL/GenBank/DDBJ databases">
        <authorList>
            <person name="King R."/>
        </authorList>
    </citation>
    <scope>NUCLEOTIDE SEQUENCE</scope>
</reference>
<dbReference type="OrthoDB" id="10248487at2759"/>
<dbReference type="PANTHER" id="PTHR21255">
    <property type="entry name" value="T-COMPLEX-ASSOCIATED-TESTIS-EXPRESSED 1/ DYNEIN LIGHT CHAIN"/>
    <property type="match status" value="1"/>
</dbReference>
<comment type="similarity">
    <text evidence="1">Belongs to the dynein light chain Tctex-type family.</text>
</comment>
<dbReference type="GO" id="GO:0045505">
    <property type="term" value="F:dynein intermediate chain binding"/>
    <property type="evidence" value="ECO:0007669"/>
    <property type="project" value="TreeGrafter"/>
</dbReference>
<accession>A0A9N9S4P3</accession>
<gene>
    <name evidence="2" type="ORF">CHIRRI_LOCUS11454</name>
</gene>
<evidence type="ECO:0000313" key="2">
    <source>
        <dbReference type="EMBL" id="CAG9808616.1"/>
    </source>
</evidence>
<evidence type="ECO:0000313" key="3">
    <source>
        <dbReference type="Proteomes" id="UP001153620"/>
    </source>
</evidence>
<evidence type="ECO:0000256" key="1">
    <source>
        <dbReference type="ARBA" id="ARBA00005361"/>
    </source>
</evidence>
<protein>
    <recommendedName>
        <fullName evidence="4">Dynein light chain</fullName>
    </recommendedName>
</protein>
<dbReference type="CDD" id="cd21451">
    <property type="entry name" value="DLC-like_TCTEX1D"/>
    <property type="match status" value="1"/>
</dbReference>
<dbReference type="InterPro" id="IPR038586">
    <property type="entry name" value="Tctex-1-like_sf"/>
</dbReference>
<dbReference type="GO" id="GO:0005868">
    <property type="term" value="C:cytoplasmic dynein complex"/>
    <property type="evidence" value="ECO:0007669"/>
    <property type="project" value="TreeGrafter"/>
</dbReference>
<proteinExistence type="inferred from homology"/>
<keyword evidence="3" id="KW-1185">Reference proteome</keyword>
<organism evidence="2 3">
    <name type="scientific">Chironomus riparius</name>
    <dbReference type="NCBI Taxonomy" id="315576"/>
    <lineage>
        <taxon>Eukaryota</taxon>
        <taxon>Metazoa</taxon>
        <taxon>Ecdysozoa</taxon>
        <taxon>Arthropoda</taxon>
        <taxon>Hexapoda</taxon>
        <taxon>Insecta</taxon>
        <taxon>Pterygota</taxon>
        <taxon>Neoptera</taxon>
        <taxon>Endopterygota</taxon>
        <taxon>Diptera</taxon>
        <taxon>Nematocera</taxon>
        <taxon>Chironomoidea</taxon>
        <taxon>Chironomidae</taxon>
        <taxon>Chironominae</taxon>
        <taxon>Chironomus</taxon>
    </lineage>
</organism>